<dbReference type="InterPro" id="IPR008906">
    <property type="entry name" value="HATC_C_dom"/>
</dbReference>
<protein>
    <recommendedName>
        <fullName evidence="1">HAT C-terminal dimerisation domain-containing protein</fullName>
    </recommendedName>
</protein>
<organism evidence="2 3">
    <name type="scientific">Cannabis sativa</name>
    <name type="common">Hemp</name>
    <name type="synonym">Marijuana</name>
    <dbReference type="NCBI Taxonomy" id="3483"/>
    <lineage>
        <taxon>Eukaryota</taxon>
        <taxon>Viridiplantae</taxon>
        <taxon>Streptophyta</taxon>
        <taxon>Embryophyta</taxon>
        <taxon>Tracheophyta</taxon>
        <taxon>Spermatophyta</taxon>
        <taxon>Magnoliopsida</taxon>
        <taxon>eudicotyledons</taxon>
        <taxon>Gunneridae</taxon>
        <taxon>Pentapetalae</taxon>
        <taxon>rosids</taxon>
        <taxon>fabids</taxon>
        <taxon>Rosales</taxon>
        <taxon>Cannabaceae</taxon>
        <taxon>Cannabis</taxon>
    </lineage>
</organism>
<proteinExistence type="predicted"/>
<name>A0A803PYU0_CANSA</name>
<dbReference type="PANTHER" id="PTHR46481:SF2">
    <property type="entry name" value="BED-TYPE DOMAIN-CONTAINING PROTEIN"/>
    <property type="match status" value="1"/>
</dbReference>
<dbReference type="InterPro" id="IPR021109">
    <property type="entry name" value="Peptidase_aspartic_dom_sf"/>
</dbReference>
<dbReference type="GO" id="GO:0046983">
    <property type="term" value="F:protein dimerization activity"/>
    <property type="evidence" value="ECO:0007669"/>
    <property type="project" value="InterPro"/>
</dbReference>
<keyword evidence="3" id="KW-1185">Reference proteome</keyword>
<accession>A0A803PYU0</accession>
<evidence type="ECO:0000313" key="3">
    <source>
        <dbReference type="Proteomes" id="UP000596661"/>
    </source>
</evidence>
<dbReference type="EMBL" id="UZAU01000568">
    <property type="status" value="NOT_ANNOTATED_CDS"/>
    <property type="molecule type" value="Genomic_DNA"/>
</dbReference>
<sequence>MFRKKNIVGSESVGGSNLVAVGFSQNACKLACAKMIIIDELAFRFVEQEGFKLFCSVACPKFDIPSRVTIAREMARDVLAIQVSTVASESTFSTGGRVLDPFRGSLSPKMVQALICCQNWLRSSPMPLDMSSILEDIETYQSYDSGVQFSSSNATQTASGKKLGARAATTALGKTTAQATKNGDPRGIIGRPHVVGETSKARERYAWTLHHEPKSDILAIEERDSKQSKLGEPTIFIEEDAAQVKFLRNDPLVITAQIRNITVSRCMVENGASSNILFRSTYEKMGIQLANLAPYTQVMYDFFIQGIAPMGYIRLPLTVGENPTTKMLMAQFVVINVPSAFDTMIGRPALYDLKAITSIYHLCLKFLTRHAVGCLRGDQQSACHCYNLSLSKAKKEKMPDKSSDEEPNRGQ</sequence>
<dbReference type="Gene3D" id="2.40.70.10">
    <property type="entry name" value="Acid Proteases"/>
    <property type="match status" value="1"/>
</dbReference>
<dbReference type="Gramene" id="evm.model.06.548">
    <property type="protein sequence ID" value="cds.evm.model.06.548"/>
    <property type="gene ID" value="evm.TU.06.548"/>
</dbReference>
<reference evidence="2" key="1">
    <citation type="submission" date="2018-11" db="EMBL/GenBank/DDBJ databases">
        <authorList>
            <person name="Grassa J C."/>
        </authorList>
    </citation>
    <scope>NUCLEOTIDE SEQUENCE [LARGE SCALE GENOMIC DNA]</scope>
</reference>
<dbReference type="InterPro" id="IPR012337">
    <property type="entry name" value="RNaseH-like_sf"/>
</dbReference>
<reference evidence="2" key="2">
    <citation type="submission" date="2021-03" db="UniProtKB">
        <authorList>
            <consortium name="EnsemblPlants"/>
        </authorList>
    </citation>
    <scope>IDENTIFICATION</scope>
</reference>
<feature type="domain" description="HAT C-terminal dimerisation" evidence="1">
    <location>
        <begin position="72"/>
        <end position="121"/>
    </location>
</feature>
<dbReference type="PANTHER" id="PTHR46481">
    <property type="entry name" value="ZINC FINGER BED DOMAIN-CONTAINING PROTEIN 4"/>
    <property type="match status" value="1"/>
</dbReference>
<dbReference type="SUPFAM" id="SSF53098">
    <property type="entry name" value="Ribonuclease H-like"/>
    <property type="match status" value="1"/>
</dbReference>
<evidence type="ECO:0000259" key="1">
    <source>
        <dbReference type="Pfam" id="PF05699"/>
    </source>
</evidence>
<evidence type="ECO:0000313" key="2">
    <source>
        <dbReference type="EnsemblPlants" id="cds.evm.model.06.548"/>
    </source>
</evidence>
<dbReference type="InterPro" id="IPR052035">
    <property type="entry name" value="ZnF_BED_domain_contain"/>
</dbReference>
<dbReference type="Proteomes" id="UP000596661">
    <property type="component" value="Chromosome 6"/>
</dbReference>
<dbReference type="AlphaFoldDB" id="A0A803PYU0"/>
<dbReference type="EnsemblPlants" id="evm.model.06.548">
    <property type="protein sequence ID" value="cds.evm.model.06.548"/>
    <property type="gene ID" value="evm.TU.06.548"/>
</dbReference>
<dbReference type="Pfam" id="PF05699">
    <property type="entry name" value="Dimer_Tnp_hAT"/>
    <property type="match status" value="1"/>
</dbReference>